<sequence length="364" mass="39735">MSLTTFILLSSTFGLVSPLPSLSDPDSATTARSSTQWSMPAHITNLSKSFNVTKFCDDQRNIRIVNEAQTLTAHDDPPFPGIPSSSSLRTSSAGKDIIQILYPKGSINPKNNILGGTEFYASPIDITTAKNVTFAYSVFFPKDFDFVKGGKLPGLYGGHEACSGGRGAHACFSTRMMWRSKGAGELYLYAPKDKQNSSVCSSPGSVCDSTYGISIGRGSFYWAPGGWTCVSQTVMLNTPGKQDGCFTLDVNGKRVIDRCDLLYRDEDQSATRRRRQVGSLLDQDTDMPENGDAEWEEKFDEKISELDGRRQSLGISGSQARASADAVGFAGMFFSTFFGGHTSDWASPRDQYVWFKDLAISYNA</sequence>
<organism evidence="4 5">
    <name type="scientific">Moniliophthora roreri</name>
    <name type="common">Frosty pod rot fungus</name>
    <name type="synonym">Monilia roreri</name>
    <dbReference type="NCBI Taxonomy" id="221103"/>
    <lineage>
        <taxon>Eukaryota</taxon>
        <taxon>Fungi</taxon>
        <taxon>Dikarya</taxon>
        <taxon>Basidiomycota</taxon>
        <taxon>Agaricomycotina</taxon>
        <taxon>Agaricomycetes</taxon>
        <taxon>Agaricomycetidae</taxon>
        <taxon>Agaricales</taxon>
        <taxon>Marasmiineae</taxon>
        <taxon>Marasmiaceae</taxon>
        <taxon>Moniliophthora</taxon>
    </lineage>
</organism>
<proteinExistence type="predicted"/>
<dbReference type="PANTHER" id="PTHR40124:SF1">
    <property type="entry name" value="DISAGGREGATASE RELATED REPEAT PROTEIN"/>
    <property type="match status" value="1"/>
</dbReference>
<dbReference type="Pfam" id="PF21294">
    <property type="entry name" value="Polysacc_lyase_14"/>
    <property type="match status" value="2"/>
</dbReference>
<feature type="chain" id="PRO_5006902411" description="Polysaccharide lyase 14 domain-containing protein" evidence="2">
    <location>
        <begin position="19"/>
        <end position="364"/>
    </location>
</feature>
<protein>
    <recommendedName>
        <fullName evidence="3">Polysaccharide lyase 14 domain-containing protein</fullName>
    </recommendedName>
</protein>
<dbReference type="PANTHER" id="PTHR40124">
    <property type="match status" value="1"/>
</dbReference>
<reference evidence="4 5" key="1">
    <citation type="submission" date="2015-12" db="EMBL/GenBank/DDBJ databases">
        <title>Draft genome sequence of Moniliophthora roreri, the causal agent of frosty pod rot of cacao.</title>
        <authorList>
            <person name="Aime M.C."/>
            <person name="Diaz-Valderrama J.R."/>
            <person name="Kijpornyongpan T."/>
            <person name="Phillips-Mora W."/>
        </authorList>
    </citation>
    <scope>NUCLEOTIDE SEQUENCE [LARGE SCALE GENOMIC DNA]</scope>
    <source>
        <strain evidence="4 5">MCA 2952</strain>
    </source>
</reference>
<dbReference type="InterPro" id="IPR048958">
    <property type="entry name" value="Polysacc_lyase_14"/>
</dbReference>
<evidence type="ECO:0000259" key="3">
    <source>
        <dbReference type="Pfam" id="PF21294"/>
    </source>
</evidence>
<feature type="domain" description="Polysaccharide lyase 14" evidence="3">
    <location>
        <begin position="92"/>
        <end position="270"/>
    </location>
</feature>
<evidence type="ECO:0000256" key="1">
    <source>
        <dbReference type="SAM" id="MobiDB-lite"/>
    </source>
</evidence>
<dbReference type="eggNOG" id="ENOG502RZ0M">
    <property type="taxonomic scope" value="Eukaryota"/>
</dbReference>
<dbReference type="Proteomes" id="UP000054988">
    <property type="component" value="Unassembled WGS sequence"/>
</dbReference>
<feature type="signal peptide" evidence="2">
    <location>
        <begin position="1"/>
        <end position="18"/>
    </location>
</feature>
<feature type="compositionally biased region" description="Acidic residues" evidence="1">
    <location>
        <begin position="283"/>
        <end position="292"/>
    </location>
</feature>
<gene>
    <name evidence="4" type="ORF">WG66_3108</name>
</gene>
<name>A0A0W0G6W1_MONRR</name>
<feature type="domain" description="Polysaccharide lyase 14" evidence="3">
    <location>
        <begin position="323"/>
        <end position="358"/>
    </location>
</feature>
<keyword evidence="2" id="KW-0732">Signal</keyword>
<comment type="caution">
    <text evidence="4">The sequence shown here is derived from an EMBL/GenBank/DDBJ whole genome shotgun (WGS) entry which is preliminary data.</text>
</comment>
<dbReference type="EMBL" id="LATX01000952">
    <property type="protein sequence ID" value="KTB44317.1"/>
    <property type="molecule type" value="Genomic_DNA"/>
</dbReference>
<evidence type="ECO:0000313" key="5">
    <source>
        <dbReference type="Proteomes" id="UP000054988"/>
    </source>
</evidence>
<evidence type="ECO:0000313" key="4">
    <source>
        <dbReference type="EMBL" id="KTB44317.1"/>
    </source>
</evidence>
<dbReference type="AlphaFoldDB" id="A0A0W0G6W1"/>
<evidence type="ECO:0000256" key="2">
    <source>
        <dbReference type="SAM" id="SignalP"/>
    </source>
</evidence>
<feature type="region of interest" description="Disordered" evidence="1">
    <location>
        <begin position="273"/>
        <end position="292"/>
    </location>
</feature>
<accession>A0A0W0G6W1</accession>
<dbReference type="Gene3D" id="2.60.120.200">
    <property type="match status" value="2"/>
</dbReference>